<reference evidence="2" key="1">
    <citation type="submission" date="2017-11" db="EMBL/GenBank/DDBJ databases">
        <authorList>
            <person name="Watanabe M."/>
            <person name="Kojima H."/>
        </authorList>
    </citation>
    <scope>NUCLEOTIDE SEQUENCE [LARGE SCALE GENOMIC DNA]</scope>
    <source>
        <strain evidence="2">Tokyo 01</strain>
    </source>
</reference>
<dbReference type="OrthoDB" id="5420534at2"/>
<reference evidence="2" key="2">
    <citation type="submission" date="2019-01" db="EMBL/GenBank/DDBJ databases">
        <title>Genome sequence of Desulfonema ishimotonii strain Tokyo 01.</title>
        <authorList>
            <person name="Fukui M."/>
        </authorList>
    </citation>
    <scope>NUCLEOTIDE SEQUENCE [LARGE SCALE GENOMIC DNA]</scope>
    <source>
        <strain evidence="2">Tokyo 01</strain>
    </source>
</reference>
<organism evidence="1 2">
    <name type="scientific">Desulfonema ishimotonii</name>
    <dbReference type="NCBI Taxonomy" id="45657"/>
    <lineage>
        <taxon>Bacteria</taxon>
        <taxon>Pseudomonadati</taxon>
        <taxon>Thermodesulfobacteriota</taxon>
        <taxon>Desulfobacteria</taxon>
        <taxon>Desulfobacterales</taxon>
        <taxon>Desulfococcaceae</taxon>
        <taxon>Desulfonema</taxon>
    </lineage>
</organism>
<gene>
    <name evidence="1" type="ORF">DENIS_1240</name>
</gene>
<dbReference type="RefSeq" id="WP_124327725.1">
    <property type="nucleotide sequence ID" value="NZ_BEXT01000001.1"/>
</dbReference>
<dbReference type="EMBL" id="BEXT01000001">
    <property type="protein sequence ID" value="GBC60289.1"/>
    <property type="molecule type" value="Genomic_DNA"/>
</dbReference>
<evidence type="ECO:0000313" key="1">
    <source>
        <dbReference type="EMBL" id="GBC60289.1"/>
    </source>
</evidence>
<dbReference type="AlphaFoldDB" id="A0A401FTJ6"/>
<dbReference type="InterPro" id="IPR019271">
    <property type="entry name" value="DUF2284_metal-binding"/>
</dbReference>
<proteinExistence type="predicted"/>
<comment type="caution">
    <text evidence="1">The sequence shown here is derived from an EMBL/GenBank/DDBJ whole genome shotgun (WGS) entry which is preliminary data.</text>
</comment>
<dbReference type="Proteomes" id="UP000288096">
    <property type="component" value="Unassembled WGS sequence"/>
</dbReference>
<accession>A0A401FTJ6</accession>
<evidence type="ECO:0000313" key="2">
    <source>
        <dbReference type="Proteomes" id="UP000288096"/>
    </source>
</evidence>
<sequence length="200" mass="21590">MKKDKTDLNLQELVRLACLSGASDARIIASDDISVEDNLAQFCSTPQCESYGLSPSCPPHVSGPSGFRKLQTRLRHAVAVRIIVPSAALFSDERGDIMRLLHEIVADVEQAAVRMGCSGSKAFAGGSCKKIFCRDYADCRVLSDGGECRYPQYARPSMSGFGINVSKLMKTCGWPADINVHEAKSDADSMTWVAGLILIG</sequence>
<dbReference type="Pfam" id="PF10050">
    <property type="entry name" value="DUF2284"/>
    <property type="match status" value="1"/>
</dbReference>
<keyword evidence="2" id="KW-1185">Reference proteome</keyword>
<evidence type="ECO:0008006" key="3">
    <source>
        <dbReference type="Google" id="ProtNLM"/>
    </source>
</evidence>
<protein>
    <recommendedName>
        <fullName evidence="3">DUF2284 domain-containing protein</fullName>
    </recommendedName>
</protein>
<name>A0A401FTJ6_9BACT</name>